<evidence type="ECO:0000313" key="7">
    <source>
        <dbReference type="Proteomes" id="UP000009296"/>
    </source>
</evidence>
<dbReference type="Proteomes" id="UP000009296">
    <property type="component" value="Chromosome"/>
</dbReference>
<keyword evidence="7" id="KW-1185">Reference proteome</keyword>
<dbReference type="PANTHER" id="PTHR36460">
    <property type="entry name" value="UPF0132 DOMAIN PROTEIN (AFU_ORTHOLOGUE AFUA_3G10255)"/>
    <property type="match status" value="1"/>
</dbReference>
<evidence type="ECO:0008006" key="8">
    <source>
        <dbReference type="Google" id="ProtNLM"/>
    </source>
</evidence>
<dbReference type="eggNOG" id="arCOG04344">
    <property type="taxonomic scope" value="Archaea"/>
</dbReference>
<feature type="transmembrane region" description="Helical" evidence="5">
    <location>
        <begin position="12"/>
        <end position="30"/>
    </location>
</feature>
<evidence type="ECO:0000313" key="6">
    <source>
        <dbReference type="EMBL" id="AEH06946.1"/>
    </source>
</evidence>
<dbReference type="Pfam" id="PF09685">
    <property type="entry name" value="MamF_MmsF"/>
    <property type="match status" value="1"/>
</dbReference>
<evidence type="ECO:0000256" key="1">
    <source>
        <dbReference type="ARBA" id="ARBA00004141"/>
    </source>
</evidence>
<evidence type="ECO:0000256" key="2">
    <source>
        <dbReference type="ARBA" id="ARBA00022692"/>
    </source>
</evidence>
<dbReference type="GO" id="GO:0016020">
    <property type="term" value="C:membrane"/>
    <property type="evidence" value="ECO:0007669"/>
    <property type="project" value="UniProtKB-SubCell"/>
</dbReference>
<evidence type="ECO:0000256" key="3">
    <source>
        <dbReference type="ARBA" id="ARBA00022989"/>
    </source>
</evidence>
<dbReference type="EMBL" id="CP002792">
    <property type="protein sequence ID" value="AEH06946.1"/>
    <property type="molecule type" value="Genomic_DNA"/>
</dbReference>
<sequence>MKTSLGLDENIEGLLCYVLGWITGIIFLLIEKDSKFVKFHAMQSLITFLSLSILAYILGYISGALAWLVNILSFILWILGMYKAYKGEMYKFPIFGDIAEKQLK</sequence>
<dbReference type="PANTHER" id="PTHR36460:SF1">
    <property type="entry name" value="UPF0132 DOMAIN PROTEIN (AFU_ORTHOLOGUE AFUA_3G10255)"/>
    <property type="match status" value="1"/>
</dbReference>
<dbReference type="KEGG" id="mok:Metok_0976"/>
<evidence type="ECO:0000256" key="5">
    <source>
        <dbReference type="SAM" id="Phobius"/>
    </source>
</evidence>
<accession>F8AN32</accession>
<dbReference type="InterPro" id="IPR019109">
    <property type="entry name" value="MamF_MmsF"/>
</dbReference>
<evidence type="ECO:0000256" key="4">
    <source>
        <dbReference type="ARBA" id="ARBA00023136"/>
    </source>
</evidence>
<dbReference type="HOGENOM" id="CLU_095018_3_0_2"/>
<name>F8AN32_METOI</name>
<proteinExistence type="predicted"/>
<dbReference type="OrthoDB" id="329551at2157"/>
<keyword evidence="4 5" id="KW-0472">Membrane</keyword>
<protein>
    <recommendedName>
        <fullName evidence="8">Chloroplast import component protein (Tic20)</fullName>
    </recommendedName>
</protein>
<dbReference type="GeneID" id="10773128"/>
<keyword evidence="2 5" id="KW-0812">Transmembrane</keyword>
<feature type="transmembrane region" description="Helical" evidence="5">
    <location>
        <begin position="42"/>
        <end position="61"/>
    </location>
</feature>
<dbReference type="STRING" id="647113.Metok_0976"/>
<keyword evidence="3 5" id="KW-1133">Transmembrane helix</keyword>
<dbReference type="AlphaFoldDB" id="F8AN32"/>
<reference evidence="6" key="1">
    <citation type="submission" date="2011-05" db="EMBL/GenBank/DDBJ databases">
        <title>Complete sequence of chromosome of Methanothermococcus okinawensis IH1.</title>
        <authorList>
            <consortium name="US DOE Joint Genome Institute"/>
            <person name="Lucas S."/>
            <person name="Han J."/>
            <person name="Lapidus A."/>
            <person name="Cheng J.-F."/>
            <person name="Goodwin L."/>
            <person name="Pitluck S."/>
            <person name="Peters L."/>
            <person name="Mikhailova N."/>
            <person name="Held B."/>
            <person name="Han C."/>
            <person name="Tapia R."/>
            <person name="Land M."/>
            <person name="Hauser L."/>
            <person name="Kyrpides N."/>
            <person name="Ivanova N."/>
            <person name="Pagani I."/>
            <person name="Sieprawska-Lupa M."/>
            <person name="Takai K."/>
            <person name="Miyazaki J."/>
            <person name="Whitman W."/>
            <person name="Woyke T."/>
        </authorList>
    </citation>
    <scope>NUCLEOTIDE SEQUENCE [LARGE SCALE GENOMIC DNA]</scope>
    <source>
        <strain evidence="6">IH1</strain>
    </source>
</reference>
<organism evidence="6 7">
    <name type="scientific">Methanothermococcus okinawensis (strain DSM 14208 / JCM 11175 / IH1)</name>
    <dbReference type="NCBI Taxonomy" id="647113"/>
    <lineage>
        <taxon>Archaea</taxon>
        <taxon>Methanobacteriati</taxon>
        <taxon>Methanobacteriota</taxon>
        <taxon>Methanomada group</taxon>
        <taxon>Methanococci</taxon>
        <taxon>Methanococcales</taxon>
        <taxon>Methanococcaceae</taxon>
        <taxon>Methanothermococcus</taxon>
    </lineage>
</organism>
<gene>
    <name evidence="6" type="ordered locus">Metok_0976</name>
</gene>
<dbReference type="RefSeq" id="WP_013867130.1">
    <property type="nucleotide sequence ID" value="NC_015636.1"/>
</dbReference>
<comment type="subcellular location">
    <subcellularLocation>
        <location evidence="1">Membrane</location>
        <topology evidence="1">Multi-pass membrane protein</topology>
    </subcellularLocation>
</comment>